<comment type="similarity">
    <text evidence="1 8">Belongs to the amidase family. GatA subfamily.</text>
</comment>
<dbReference type="InterPro" id="IPR020556">
    <property type="entry name" value="Amidase_CS"/>
</dbReference>
<dbReference type="PANTHER" id="PTHR11895:SF151">
    <property type="entry name" value="GLUTAMYL-TRNA(GLN) AMIDOTRANSFERASE SUBUNIT A"/>
    <property type="match status" value="1"/>
</dbReference>
<comment type="caution">
    <text evidence="10">The sequence shown here is derived from an EMBL/GenBank/DDBJ whole genome shotgun (WGS) entry which is preliminary data.</text>
</comment>
<dbReference type="EC" id="6.3.5.7" evidence="8"/>
<feature type="active site" description="Charge relay system" evidence="8">
    <location>
        <position position="153"/>
    </location>
</feature>
<dbReference type="InterPro" id="IPR036928">
    <property type="entry name" value="AS_sf"/>
</dbReference>
<sequence>MTQYPTTILAMKEGLAAGKFTSQDLVRAAFERIEATDAQVAAFLALNKDLALAAAAQADARGYGADAPILNGIPIGVKDNIVTKGLVTTAASRMLEDFVPTYDATVVEKLHQAGAIIVGKLNMDEFAMGASCERSAFKTTRNPWDLNRVPGGSSGGSAAAVAARQVPASLGTDTGGSIRQPAAFTGLVGMKPTYGSVSRYGLIAFGSSLDQIGPMTLTVADNALVLEAIAGHDAKDSTSLPEIDTNYSAKIGQPLAGLKIGFPVDYRSGAINQEIRERMDQAAAYFESQGAEIVEISLPHSKYGINVYYIIASSEASSNLQRFDGIRYGYRSQSAQTLEEVYVQSRTEGFGEEVKRRIMLGTFSLSSGYYDAYFKKAAQVRTLIIQDFEQAFQACDVIMGPATTSTAFEIGGRIQDPIEMYVADLLTVPANLAGLPALSVPAGLDQAGLPIGLQLMAKPLDEATIYQVAANFEAGHDYVNQSPRAAVE</sequence>
<dbReference type="NCBIfam" id="TIGR00132">
    <property type="entry name" value="gatA"/>
    <property type="match status" value="1"/>
</dbReference>
<dbReference type="Gene3D" id="3.90.1300.10">
    <property type="entry name" value="Amidase signature (AS) domain"/>
    <property type="match status" value="1"/>
</dbReference>
<gene>
    <name evidence="8 10" type="primary">gatA</name>
    <name evidence="10" type="ORF">HXK00_01210</name>
</gene>
<dbReference type="EMBL" id="JABZFV010000007">
    <property type="protein sequence ID" value="MBF0934244.1"/>
    <property type="molecule type" value="Genomic_DNA"/>
</dbReference>
<feature type="domain" description="Amidase" evidence="9">
    <location>
        <begin position="24"/>
        <end position="465"/>
    </location>
</feature>
<dbReference type="HAMAP" id="MF_00120">
    <property type="entry name" value="GatA"/>
    <property type="match status" value="1"/>
</dbReference>
<organism evidence="10 11">
    <name type="scientific">Abiotrophia defectiva</name>
    <name type="common">Streptococcus defectivus</name>
    <dbReference type="NCBI Taxonomy" id="46125"/>
    <lineage>
        <taxon>Bacteria</taxon>
        <taxon>Bacillati</taxon>
        <taxon>Bacillota</taxon>
        <taxon>Bacilli</taxon>
        <taxon>Lactobacillales</taxon>
        <taxon>Aerococcaceae</taxon>
        <taxon>Abiotrophia</taxon>
    </lineage>
</organism>
<keyword evidence="2 8" id="KW-0436">Ligase</keyword>
<evidence type="ECO:0000256" key="3">
    <source>
        <dbReference type="ARBA" id="ARBA00022741"/>
    </source>
</evidence>
<evidence type="ECO:0000313" key="11">
    <source>
        <dbReference type="Proteomes" id="UP000757900"/>
    </source>
</evidence>
<dbReference type="Pfam" id="PF01425">
    <property type="entry name" value="Amidase"/>
    <property type="match status" value="1"/>
</dbReference>
<keyword evidence="4 8" id="KW-0067">ATP-binding</keyword>
<dbReference type="PROSITE" id="PS00571">
    <property type="entry name" value="AMIDASES"/>
    <property type="match status" value="1"/>
</dbReference>
<evidence type="ECO:0000256" key="5">
    <source>
        <dbReference type="ARBA" id="ARBA00022917"/>
    </source>
</evidence>
<dbReference type="GO" id="GO:0030956">
    <property type="term" value="C:glutamyl-tRNA(Gln) amidotransferase complex"/>
    <property type="evidence" value="ECO:0007669"/>
    <property type="project" value="InterPro"/>
</dbReference>
<evidence type="ECO:0000256" key="6">
    <source>
        <dbReference type="ARBA" id="ARBA00025295"/>
    </source>
</evidence>
<feature type="active site" description="Acyl-ester intermediate" evidence="8">
    <location>
        <position position="177"/>
    </location>
</feature>
<protein>
    <recommendedName>
        <fullName evidence="8">Glutamyl-tRNA(Gln) amidotransferase subunit A</fullName>
        <shortName evidence="8">Glu-ADT subunit A</shortName>
        <ecNumber evidence="8">6.3.5.7</ecNumber>
    </recommendedName>
</protein>
<dbReference type="InterPro" id="IPR000120">
    <property type="entry name" value="Amidase"/>
</dbReference>
<dbReference type="InterPro" id="IPR004412">
    <property type="entry name" value="GatA"/>
</dbReference>
<evidence type="ECO:0000313" key="10">
    <source>
        <dbReference type="EMBL" id="MBF0934244.1"/>
    </source>
</evidence>
<comment type="catalytic activity">
    <reaction evidence="7 8">
        <text>L-glutamyl-tRNA(Gln) + L-glutamine + ATP + H2O = L-glutaminyl-tRNA(Gln) + L-glutamate + ADP + phosphate + H(+)</text>
        <dbReference type="Rhea" id="RHEA:17521"/>
        <dbReference type="Rhea" id="RHEA-COMP:9681"/>
        <dbReference type="Rhea" id="RHEA-COMP:9684"/>
        <dbReference type="ChEBI" id="CHEBI:15377"/>
        <dbReference type="ChEBI" id="CHEBI:15378"/>
        <dbReference type="ChEBI" id="CHEBI:29985"/>
        <dbReference type="ChEBI" id="CHEBI:30616"/>
        <dbReference type="ChEBI" id="CHEBI:43474"/>
        <dbReference type="ChEBI" id="CHEBI:58359"/>
        <dbReference type="ChEBI" id="CHEBI:78520"/>
        <dbReference type="ChEBI" id="CHEBI:78521"/>
        <dbReference type="ChEBI" id="CHEBI:456216"/>
        <dbReference type="EC" id="6.3.5.7"/>
    </reaction>
</comment>
<comment type="function">
    <text evidence="6 8">Allows the formation of correctly charged Gln-tRNA(Gln) through the transamidation of misacylated Glu-tRNA(Gln) in organisms which lack glutaminyl-tRNA synthetase. The reaction takes place in the presence of glutamine and ATP through an activated gamma-phospho-Glu-tRNA(Gln).</text>
</comment>
<dbReference type="Proteomes" id="UP000757900">
    <property type="component" value="Unassembled WGS sequence"/>
</dbReference>
<keyword evidence="3 8" id="KW-0547">Nucleotide-binding</keyword>
<dbReference type="GO" id="GO:0006412">
    <property type="term" value="P:translation"/>
    <property type="evidence" value="ECO:0007669"/>
    <property type="project" value="UniProtKB-UniRule"/>
</dbReference>
<dbReference type="AlphaFoldDB" id="A0A929MS40"/>
<proteinExistence type="inferred from homology"/>
<dbReference type="SUPFAM" id="SSF75304">
    <property type="entry name" value="Amidase signature (AS) enzymes"/>
    <property type="match status" value="1"/>
</dbReference>
<accession>A0A929MS40</accession>
<evidence type="ECO:0000256" key="2">
    <source>
        <dbReference type="ARBA" id="ARBA00022598"/>
    </source>
</evidence>
<evidence type="ECO:0000256" key="8">
    <source>
        <dbReference type="HAMAP-Rule" id="MF_00120"/>
    </source>
</evidence>
<dbReference type="InterPro" id="IPR023631">
    <property type="entry name" value="Amidase_dom"/>
</dbReference>
<feature type="active site" description="Charge relay system" evidence="8">
    <location>
        <position position="78"/>
    </location>
</feature>
<comment type="subunit">
    <text evidence="8">Heterotrimer of A, B and C subunits.</text>
</comment>
<evidence type="ECO:0000259" key="9">
    <source>
        <dbReference type="Pfam" id="PF01425"/>
    </source>
</evidence>
<dbReference type="GO" id="GO:0005524">
    <property type="term" value="F:ATP binding"/>
    <property type="evidence" value="ECO:0007669"/>
    <property type="project" value="UniProtKB-KW"/>
</dbReference>
<evidence type="ECO:0000256" key="7">
    <source>
        <dbReference type="ARBA" id="ARBA00047407"/>
    </source>
</evidence>
<dbReference type="GO" id="GO:0050567">
    <property type="term" value="F:glutaminyl-tRNA synthase (glutamine-hydrolyzing) activity"/>
    <property type="evidence" value="ECO:0007669"/>
    <property type="project" value="UniProtKB-UniRule"/>
</dbReference>
<reference evidence="10" key="1">
    <citation type="submission" date="2020-04" db="EMBL/GenBank/DDBJ databases">
        <title>Deep metagenomics examines the oral microbiome during advanced dental caries in children, revealing novel taxa and co-occurrences with host molecules.</title>
        <authorList>
            <person name="Baker J.L."/>
            <person name="Morton J.T."/>
            <person name="Dinis M."/>
            <person name="Alvarez R."/>
            <person name="Tran N.C."/>
            <person name="Knight R."/>
            <person name="Edlund A."/>
        </authorList>
    </citation>
    <scope>NUCLEOTIDE SEQUENCE</scope>
    <source>
        <strain evidence="10">JCVI_23_bin.16</strain>
    </source>
</reference>
<evidence type="ECO:0000256" key="4">
    <source>
        <dbReference type="ARBA" id="ARBA00022840"/>
    </source>
</evidence>
<dbReference type="PANTHER" id="PTHR11895">
    <property type="entry name" value="TRANSAMIDASE"/>
    <property type="match status" value="1"/>
</dbReference>
<keyword evidence="5 8" id="KW-0648">Protein biosynthesis</keyword>
<name>A0A929MS40_ABIDE</name>
<evidence type="ECO:0000256" key="1">
    <source>
        <dbReference type="ARBA" id="ARBA00008069"/>
    </source>
</evidence>